<accession>A0ACC2TQH8</accession>
<protein>
    <submittedName>
        <fullName evidence="1">Uncharacterized protein</fullName>
    </submittedName>
</protein>
<dbReference type="Proteomes" id="UP001165960">
    <property type="component" value="Unassembled WGS sequence"/>
</dbReference>
<name>A0ACC2TQH8_9FUNG</name>
<dbReference type="EMBL" id="QTSX02002277">
    <property type="protein sequence ID" value="KAJ9076472.1"/>
    <property type="molecule type" value="Genomic_DNA"/>
</dbReference>
<proteinExistence type="predicted"/>
<reference evidence="1" key="1">
    <citation type="submission" date="2022-04" db="EMBL/GenBank/DDBJ databases">
        <title>Genome of the entomopathogenic fungus Entomophthora muscae.</title>
        <authorList>
            <person name="Elya C."/>
            <person name="Lovett B.R."/>
            <person name="Lee E."/>
            <person name="Macias A.M."/>
            <person name="Hajek A.E."/>
            <person name="De Bivort B.L."/>
            <person name="Kasson M.T."/>
            <person name="De Fine Licht H.H."/>
            <person name="Stajich J.E."/>
        </authorList>
    </citation>
    <scope>NUCLEOTIDE SEQUENCE</scope>
    <source>
        <strain evidence="1">Berkeley</strain>
    </source>
</reference>
<keyword evidence="2" id="KW-1185">Reference proteome</keyword>
<evidence type="ECO:0000313" key="1">
    <source>
        <dbReference type="EMBL" id="KAJ9076472.1"/>
    </source>
</evidence>
<evidence type="ECO:0000313" key="2">
    <source>
        <dbReference type="Proteomes" id="UP001165960"/>
    </source>
</evidence>
<sequence>MILPALKFVVFSLTPFLLLLWITSSNLWDQISSSVCLMGDNPSTLLHLPGELFISGEAVVKSLACDDLGLYVDDYAISAPSLEELLATTPPSLEVNHLAPLQAPVELPSAPTCTPWLLAGLALMGLNAYFPRLSPVSSLWSPLQAAIPVLYWEVSWWFISPGWEPNLVSLAPLSHSRHGEGYLHHLPSQKMSPHQGGEYHQADAC</sequence>
<organism evidence="1 2">
    <name type="scientific">Entomophthora muscae</name>
    <dbReference type="NCBI Taxonomy" id="34485"/>
    <lineage>
        <taxon>Eukaryota</taxon>
        <taxon>Fungi</taxon>
        <taxon>Fungi incertae sedis</taxon>
        <taxon>Zoopagomycota</taxon>
        <taxon>Entomophthoromycotina</taxon>
        <taxon>Entomophthoromycetes</taxon>
        <taxon>Entomophthorales</taxon>
        <taxon>Entomophthoraceae</taxon>
        <taxon>Entomophthora</taxon>
    </lineage>
</organism>
<gene>
    <name evidence="1" type="ORF">DSO57_1025855</name>
</gene>
<comment type="caution">
    <text evidence="1">The sequence shown here is derived from an EMBL/GenBank/DDBJ whole genome shotgun (WGS) entry which is preliminary data.</text>
</comment>